<name>A0A085NMX5_9BILA</name>
<dbReference type="EMBL" id="KL363186">
    <property type="protein sequence ID" value="KFD57995.1"/>
    <property type="molecule type" value="Genomic_DNA"/>
</dbReference>
<accession>A0A085NMX5</accession>
<dbReference type="Proteomes" id="UP000030758">
    <property type="component" value="Unassembled WGS sequence"/>
</dbReference>
<dbReference type="Proteomes" id="UP000030764">
    <property type="component" value="Unassembled WGS sequence"/>
</dbReference>
<organism evidence="2">
    <name type="scientific">Trichuris suis</name>
    <name type="common">pig whipworm</name>
    <dbReference type="NCBI Taxonomy" id="68888"/>
    <lineage>
        <taxon>Eukaryota</taxon>
        <taxon>Metazoa</taxon>
        <taxon>Ecdysozoa</taxon>
        <taxon>Nematoda</taxon>
        <taxon>Enoplea</taxon>
        <taxon>Dorylaimia</taxon>
        <taxon>Trichinellida</taxon>
        <taxon>Trichuridae</taxon>
        <taxon>Trichuris</taxon>
    </lineage>
</organism>
<proteinExistence type="predicted"/>
<dbReference type="AlphaFoldDB" id="A0A085NMX5"/>
<keyword evidence="3" id="KW-1185">Reference proteome</keyword>
<evidence type="ECO:0000313" key="1">
    <source>
        <dbReference type="EMBL" id="KFD57995.1"/>
    </source>
</evidence>
<evidence type="ECO:0000313" key="3">
    <source>
        <dbReference type="Proteomes" id="UP000030764"/>
    </source>
</evidence>
<evidence type="ECO:0000313" key="2">
    <source>
        <dbReference type="EMBL" id="KFD70821.1"/>
    </source>
</evidence>
<sequence>MATFCWPVVGSRKHSLFSVYAARMRSTQFQRLISVSLTRVESGSSLRPVYHFSSSLTRRRVGHMISLSIGRVWVEYKITPVPEIRR</sequence>
<protein>
    <submittedName>
        <fullName evidence="2">Uncharacterized protein</fullName>
    </submittedName>
</protein>
<dbReference type="EMBL" id="KL367485">
    <property type="protein sequence ID" value="KFD70821.1"/>
    <property type="molecule type" value="Genomic_DNA"/>
</dbReference>
<gene>
    <name evidence="1" type="ORF">M513_01228</name>
    <name evidence="2" type="ORF">M514_01228</name>
</gene>
<reference evidence="2 3" key="1">
    <citation type="journal article" date="2014" name="Nat. Genet.">
        <title>Genome and transcriptome of the porcine whipworm Trichuris suis.</title>
        <authorList>
            <person name="Jex A.R."/>
            <person name="Nejsum P."/>
            <person name="Schwarz E.M."/>
            <person name="Hu L."/>
            <person name="Young N.D."/>
            <person name="Hall R.S."/>
            <person name="Korhonen P.K."/>
            <person name="Liao S."/>
            <person name="Thamsborg S."/>
            <person name="Xia J."/>
            <person name="Xu P."/>
            <person name="Wang S."/>
            <person name="Scheerlinck J.P."/>
            <person name="Hofmann A."/>
            <person name="Sternberg P.W."/>
            <person name="Wang J."/>
            <person name="Gasser R.B."/>
        </authorList>
    </citation>
    <scope>NUCLEOTIDE SEQUENCE [LARGE SCALE GENOMIC DNA]</scope>
    <source>
        <strain evidence="2">DCEP-RM93F</strain>
        <strain evidence="1">DCEP-RM93M</strain>
    </source>
</reference>